<proteinExistence type="predicted"/>
<evidence type="ECO:0000313" key="3">
    <source>
        <dbReference type="EMBL" id="KAF9870280.1"/>
    </source>
</evidence>
<reference evidence="3" key="2">
    <citation type="submission" date="2020-11" db="EMBL/GenBank/DDBJ databases">
        <title>Whole genome sequencing of Colletotrichum sp.</title>
        <authorList>
            <person name="Li H."/>
        </authorList>
    </citation>
    <scope>NUCLEOTIDE SEQUENCE</scope>
    <source>
        <strain evidence="3">CkLH20</strain>
    </source>
</reference>
<dbReference type="GeneID" id="62168031"/>
<reference evidence="3" key="1">
    <citation type="submission" date="2020-03" db="EMBL/GenBank/DDBJ databases">
        <authorList>
            <person name="He L."/>
        </authorList>
    </citation>
    <scope>NUCLEOTIDE SEQUENCE</scope>
    <source>
        <strain evidence="3">CkLH20</strain>
    </source>
</reference>
<dbReference type="Pfam" id="PF12949">
    <property type="entry name" value="HeH"/>
    <property type="match status" value="1"/>
</dbReference>
<comment type="caution">
    <text evidence="3">The sequence shown here is derived from an EMBL/GenBank/DDBJ whole genome shotgun (WGS) entry which is preliminary data.</text>
</comment>
<dbReference type="GO" id="GO:0034399">
    <property type="term" value="C:nuclear periphery"/>
    <property type="evidence" value="ECO:0007669"/>
    <property type="project" value="TreeGrafter"/>
</dbReference>
<dbReference type="PANTHER" id="PTHR47808:SF2">
    <property type="entry name" value="LEM DOMAIN-CONTAINING PROTEIN 2"/>
    <property type="match status" value="1"/>
</dbReference>
<evidence type="ECO:0000313" key="4">
    <source>
        <dbReference type="Proteomes" id="UP000781932"/>
    </source>
</evidence>
<dbReference type="InterPro" id="IPR044780">
    <property type="entry name" value="Heh2/Src1"/>
</dbReference>
<protein>
    <recommendedName>
        <fullName evidence="2">HeH/LEM domain-containing protein</fullName>
    </recommendedName>
</protein>
<feature type="region of interest" description="Disordered" evidence="1">
    <location>
        <begin position="1"/>
        <end position="25"/>
    </location>
</feature>
<dbReference type="PANTHER" id="PTHR47808">
    <property type="entry name" value="INNER NUCLEAR MEMBRANE PROTEIN HEH2-RELATED"/>
    <property type="match status" value="1"/>
</dbReference>
<keyword evidence="4" id="KW-1185">Reference proteome</keyword>
<name>A0A9P6I1P3_9PEZI</name>
<dbReference type="Proteomes" id="UP000781932">
    <property type="component" value="Unassembled WGS sequence"/>
</dbReference>
<feature type="domain" description="HeH/LEM" evidence="2">
    <location>
        <begin position="32"/>
        <end position="64"/>
    </location>
</feature>
<dbReference type="GO" id="GO:0003682">
    <property type="term" value="F:chromatin binding"/>
    <property type="evidence" value="ECO:0007669"/>
    <property type="project" value="InterPro"/>
</dbReference>
<dbReference type="CDD" id="cd12935">
    <property type="entry name" value="LEM_like"/>
    <property type="match status" value="2"/>
</dbReference>
<organism evidence="3 4">
    <name type="scientific">Colletotrichum karsti</name>
    <dbReference type="NCBI Taxonomy" id="1095194"/>
    <lineage>
        <taxon>Eukaryota</taxon>
        <taxon>Fungi</taxon>
        <taxon>Dikarya</taxon>
        <taxon>Ascomycota</taxon>
        <taxon>Pezizomycotina</taxon>
        <taxon>Sordariomycetes</taxon>
        <taxon>Hypocreomycetidae</taxon>
        <taxon>Glomerellales</taxon>
        <taxon>Glomerellaceae</taxon>
        <taxon>Colletotrichum</taxon>
        <taxon>Colletotrichum boninense species complex</taxon>
    </lineage>
</organism>
<evidence type="ECO:0000256" key="1">
    <source>
        <dbReference type="SAM" id="MobiDB-lite"/>
    </source>
</evidence>
<sequence>MVNTRAGTLRDAVNNTHPMDGSEVSSVSDLMKLKVVELRGLLRENNIPIPPKAKKVDLIEVCQENSIFSVRPDNQQAACTTSETHDAQVDSIADQIEVLDLEGNRQLDTLGKTSNMSTDSPTDLKESDSENTEPRPLEPIPSQFDDVSYLQPGFRPSSLKAAMIRNILCRHSIPYTGTENKAQLVRMFNEHVQPRAASTLVAIQKVVRSDDGIVNKE</sequence>
<dbReference type="InterPro" id="IPR025856">
    <property type="entry name" value="HeH/LEM_domain"/>
</dbReference>
<accession>A0A9P6I1P3</accession>
<dbReference type="EMBL" id="JAATWM020000056">
    <property type="protein sequence ID" value="KAF9870280.1"/>
    <property type="molecule type" value="Genomic_DNA"/>
</dbReference>
<dbReference type="RefSeq" id="XP_038739741.1">
    <property type="nucleotide sequence ID" value="XM_038894957.1"/>
</dbReference>
<dbReference type="GO" id="GO:0005637">
    <property type="term" value="C:nuclear inner membrane"/>
    <property type="evidence" value="ECO:0007669"/>
    <property type="project" value="InterPro"/>
</dbReference>
<evidence type="ECO:0000259" key="2">
    <source>
        <dbReference type="Pfam" id="PF12949"/>
    </source>
</evidence>
<dbReference type="GO" id="GO:0005783">
    <property type="term" value="C:endoplasmic reticulum"/>
    <property type="evidence" value="ECO:0007669"/>
    <property type="project" value="TreeGrafter"/>
</dbReference>
<feature type="compositionally biased region" description="Basic and acidic residues" evidence="1">
    <location>
        <begin position="122"/>
        <end position="136"/>
    </location>
</feature>
<dbReference type="GO" id="GO:0071763">
    <property type="term" value="P:nuclear membrane organization"/>
    <property type="evidence" value="ECO:0007669"/>
    <property type="project" value="TreeGrafter"/>
</dbReference>
<dbReference type="OrthoDB" id="2503928at2759"/>
<dbReference type="AlphaFoldDB" id="A0A9P6I1P3"/>
<feature type="region of interest" description="Disordered" evidence="1">
    <location>
        <begin position="104"/>
        <end position="145"/>
    </location>
</feature>
<feature type="compositionally biased region" description="Polar residues" evidence="1">
    <location>
        <begin position="111"/>
        <end position="121"/>
    </location>
</feature>
<gene>
    <name evidence="3" type="ORF">CkaCkLH20_12244</name>
</gene>
<feature type="compositionally biased region" description="Polar residues" evidence="1">
    <location>
        <begin position="13"/>
        <end position="25"/>
    </location>
</feature>